<feature type="compositionally biased region" description="Basic and acidic residues" evidence="1">
    <location>
        <begin position="169"/>
        <end position="197"/>
    </location>
</feature>
<feature type="compositionally biased region" description="Low complexity" evidence="1">
    <location>
        <begin position="215"/>
        <end position="228"/>
    </location>
</feature>
<sequence>MFLPQCWSGQQRVPVNHQCTSTSTTQSSNDGGAGKVSCETEVGFDGCTDEGCPCECCVGRYGPGVWEGRVYGSTASIVPEGAKSQQVVARRERGNIATQSRHQSQPRSHPHSYPQDAHTSPYCATTPPPPYHHQAHPHHQQSASASKTSLVYNSPPTKQRHHQNSPSRSRHDLSTPHHDYDNYDSDSSARRVVKEKGSWYQESSHQRTPPKSQKKNGSQQQQSLLRRLFGGWGSKEGSKEGRRVRRLSY</sequence>
<feature type="compositionally biased region" description="Polar residues" evidence="1">
    <location>
        <begin position="147"/>
        <end position="157"/>
    </location>
</feature>
<dbReference type="HOGENOM" id="CLU_1115893_0_0_1"/>
<evidence type="ECO:0000313" key="2">
    <source>
        <dbReference type="EMBL" id="KDQ56083.1"/>
    </source>
</evidence>
<gene>
    <name evidence="2" type="ORF">JAAARDRAFT_59506</name>
</gene>
<dbReference type="Proteomes" id="UP000027265">
    <property type="component" value="Unassembled WGS sequence"/>
</dbReference>
<proteinExistence type="predicted"/>
<reference evidence="3" key="1">
    <citation type="journal article" date="2014" name="Proc. Natl. Acad. Sci. U.S.A.">
        <title>Extensive sampling of basidiomycete genomes demonstrates inadequacy of the white-rot/brown-rot paradigm for wood decay fungi.</title>
        <authorList>
            <person name="Riley R."/>
            <person name="Salamov A.A."/>
            <person name="Brown D.W."/>
            <person name="Nagy L.G."/>
            <person name="Floudas D."/>
            <person name="Held B.W."/>
            <person name="Levasseur A."/>
            <person name="Lombard V."/>
            <person name="Morin E."/>
            <person name="Otillar R."/>
            <person name="Lindquist E.A."/>
            <person name="Sun H."/>
            <person name="LaButti K.M."/>
            <person name="Schmutz J."/>
            <person name="Jabbour D."/>
            <person name="Luo H."/>
            <person name="Baker S.E."/>
            <person name="Pisabarro A.G."/>
            <person name="Walton J.D."/>
            <person name="Blanchette R.A."/>
            <person name="Henrissat B."/>
            <person name="Martin F."/>
            <person name="Cullen D."/>
            <person name="Hibbett D.S."/>
            <person name="Grigoriev I.V."/>
        </authorList>
    </citation>
    <scope>NUCLEOTIDE SEQUENCE [LARGE SCALE GENOMIC DNA]</scope>
    <source>
        <strain evidence="3">MUCL 33604</strain>
    </source>
</reference>
<accession>A0A067PMR0</accession>
<protein>
    <submittedName>
        <fullName evidence="2">Uncharacterized protein</fullName>
    </submittedName>
</protein>
<feature type="compositionally biased region" description="Polar residues" evidence="1">
    <location>
        <begin position="96"/>
        <end position="107"/>
    </location>
</feature>
<dbReference type="AlphaFoldDB" id="A0A067PMR0"/>
<evidence type="ECO:0000256" key="1">
    <source>
        <dbReference type="SAM" id="MobiDB-lite"/>
    </source>
</evidence>
<evidence type="ECO:0000313" key="3">
    <source>
        <dbReference type="Proteomes" id="UP000027265"/>
    </source>
</evidence>
<organism evidence="2 3">
    <name type="scientific">Jaapia argillacea MUCL 33604</name>
    <dbReference type="NCBI Taxonomy" id="933084"/>
    <lineage>
        <taxon>Eukaryota</taxon>
        <taxon>Fungi</taxon>
        <taxon>Dikarya</taxon>
        <taxon>Basidiomycota</taxon>
        <taxon>Agaricomycotina</taxon>
        <taxon>Agaricomycetes</taxon>
        <taxon>Agaricomycetidae</taxon>
        <taxon>Jaapiales</taxon>
        <taxon>Jaapiaceae</taxon>
        <taxon>Jaapia</taxon>
    </lineage>
</organism>
<feature type="compositionally biased region" description="Polar residues" evidence="1">
    <location>
        <begin position="200"/>
        <end position="210"/>
    </location>
</feature>
<dbReference type="EMBL" id="KL197723">
    <property type="protein sequence ID" value="KDQ56083.1"/>
    <property type="molecule type" value="Genomic_DNA"/>
</dbReference>
<feature type="region of interest" description="Disordered" evidence="1">
    <location>
        <begin position="80"/>
        <end position="249"/>
    </location>
</feature>
<name>A0A067PMR0_9AGAM</name>
<dbReference type="InParanoid" id="A0A067PMR0"/>
<keyword evidence="3" id="KW-1185">Reference proteome</keyword>